<reference evidence="1" key="1">
    <citation type="submission" date="2023-03" db="EMBL/GenBank/DDBJ databases">
        <title>Andean soil-derived lignocellulolytic bacterial consortium as a source of novel taxa and putative plastic-active enzymes.</title>
        <authorList>
            <person name="Diaz-Garcia L."/>
            <person name="Chuvochina M."/>
            <person name="Feuerriegel G."/>
            <person name="Bunk B."/>
            <person name="Sproer C."/>
            <person name="Streit W.R."/>
            <person name="Rodriguez L.M."/>
            <person name="Overmann J."/>
            <person name="Jimenez D.J."/>
        </authorList>
    </citation>
    <scope>NUCLEOTIDE SEQUENCE</scope>
    <source>
        <strain evidence="1">MAG 7</strain>
    </source>
</reference>
<organism evidence="1 2">
    <name type="scientific">Candidatus Pseudobacter hemicellulosilyticus</name>
    <dbReference type="NCBI Taxonomy" id="3121375"/>
    <lineage>
        <taxon>Bacteria</taxon>
        <taxon>Pseudomonadati</taxon>
        <taxon>Bacteroidota</taxon>
        <taxon>Chitinophagia</taxon>
        <taxon>Chitinophagales</taxon>
        <taxon>Chitinophagaceae</taxon>
        <taxon>Pseudobacter</taxon>
    </lineage>
</organism>
<evidence type="ECO:0000313" key="1">
    <source>
        <dbReference type="EMBL" id="WEK34831.1"/>
    </source>
</evidence>
<sequence>MRYRKIESYLIELPNSTYSLIDHIISFLTGRRLAPKPVIDPNLLRPDTRSRLN</sequence>
<accession>A0AAJ5WQ14</accession>
<dbReference type="EMBL" id="CP119311">
    <property type="protein sequence ID" value="WEK34831.1"/>
    <property type="molecule type" value="Genomic_DNA"/>
</dbReference>
<name>A0AAJ5WQ14_9BACT</name>
<dbReference type="Proteomes" id="UP001220610">
    <property type="component" value="Chromosome"/>
</dbReference>
<gene>
    <name evidence="1" type="ORF">P0Y53_20275</name>
</gene>
<evidence type="ECO:0000313" key="2">
    <source>
        <dbReference type="Proteomes" id="UP001220610"/>
    </source>
</evidence>
<proteinExistence type="predicted"/>
<protein>
    <submittedName>
        <fullName evidence="1">Uncharacterized protein</fullName>
    </submittedName>
</protein>
<dbReference type="AlphaFoldDB" id="A0AAJ5WQ14"/>